<dbReference type="UniPathway" id="UPA00958"/>
<evidence type="ECO:0000259" key="9">
    <source>
        <dbReference type="Pfam" id="PF04413"/>
    </source>
</evidence>
<dbReference type="InterPro" id="IPR039901">
    <property type="entry name" value="Kdotransferase"/>
</dbReference>
<comment type="catalytic activity">
    <reaction evidence="6 8">
        <text>lipid IVA (E. coli) + CMP-3-deoxy-beta-D-manno-octulosonate = alpha-Kdo-(2-&gt;6)-lipid IVA (E. coli) + CMP + H(+)</text>
        <dbReference type="Rhea" id="RHEA:28066"/>
        <dbReference type="ChEBI" id="CHEBI:15378"/>
        <dbReference type="ChEBI" id="CHEBI:58603"/>
        <dbReference type="ChEBI" id="CHEBI:60364"/>
        <dbReference type="ChEBI" id="CHEBI:60377"/>
        <dbReference type="ChEBI" id="CHEBI:85987"/>
        <dbReference type="EC" id="2.4.99.12"/>
    </reaction>
</comment>
<comment type="similarity">
    <text evidence="8">Belongs to the glycosyltransferase group 1 family.</text>
</comment>
<evidence type="ECO:0000256" key="4">
    <source>
        <dbReference type="ARBA" id="ARBA00022679"/>
    </source>
</evidence>
<name>A0A1I7J6R5_9BACT</name>
<dbReference type="GO" id="GO:0005886">
    <property type="term" value="C:plasma membrane"/>
    <property type="evidence" value="ECO:0007669"/>
    <property type="project" value="UniProtKB-SubCell"/>
</dbReference>
<dbReference type="EMBL" id="FPCA01000003">
    <property type="protein sequence ID" value="SFU80899.1"/>
    <property type="molecule type" value="Genomic_DNA"/>
</dbReference>
<feature type="domain" description="3-deoxy-D-manno-octulosonic-acid transferase N-terminal" evidence="9">
    <location>
        <begin position="82"/>
        <end position="243"/>
    </location>
</feature>
<proteinExistence type="inferred from homology"/>
<evidence type="ECO:0000313" key="11">
    <source>
        <dbReference type="Proteomes" id="UP000182491"/>
    </source>
</evidence>
<dbReference type="Pfam" id="PF04413">
    <property type="entry name" value="Glycos_transf_N"/>
    <property type="match status" value="1"/>
</dbReference>
<gene>
    <name evidence="10" type="ORF">SAMN04487941_2548</name>
</gene>
<feature type="active site" description="Proton acceptor" evidence="7">
    <location>
        <position position="97"/>
    </location>
</feature>
<comment type="pathway">
    <text evidence="1 8">Bacterial outer membrane biogenesis; LPS core biosynthesis.</text>
</comment>
<dbReference type="EC" id="2.4.99.12" evidence="2 8"/>
<dbReference type="InterPro" id="IPR007507">
    <property type="entry name" value="Glycos_transf_N"/>
</dbReference>
<comment type="function">
    <text evidence="8">Involved in lipopolysaccharide (LPS) biosynthesis. Catalyzes the transfer of 3-deoxy-D-manno-octulosonate (Kdo) residue(s) from CMP-Kdo to lipid IV(A), the tetraacyldisaccharide-1,4'-bisphosphate precursor of lipid A.</text>
</comment>
<evidence type="ECO:0000256" key="1">
    <source>
        <dbReference type="ARBA" id="ARBA00004713"/>
    </source>
</evidence>
<organism evidence="10 11">
    <name type="scientific">Pontibacter akesuensis</name>
    <dbReference type="NCBI Taxonomy" id="388950"/>
    <lineage>
        <taxon>Bacteria</taxon>
        <taxon>Pseudomonadati</taxon>
        <taxon>Bacteroidota</taxon>
        <taxon>Cytophagia</taxon>
        <taxon>Cytophagales</taxon>
        <taxon>Hymenobacteraceae</taxon>
        <taxon>Pontibacter</taxon>
    </lineage>
</organism>
<accession>A0A1I7J6R5</accession>
<evidence type="ECO:0000313" key="10">
    <source>
        <dbReference type="EMBL" id="SFU80899.1"/>
    </source>
</evidence>
<keyword evidence="4 8" id="KW-0808">Transferase</keyword>
<evidence type="ECO:0000256" key="5">
    <source>
        <dbReference type="ARBA" id="ARBA00031445"/>
    </source>
</evidence>
<dbReference type="PANTHER" id="PTHR42755">
    <property type="entry name" value="3-DEOXY-MANNO-OCTULOSONATE CYTIDYLYLTRANSFERASE"/>
    <property type="match status" value="1"/>
</dbReference>
<evidence type="ECO:0000256" key="8">
    <source>
        <dbReference type="RuleBase" id="RU365103"/>
    </source>
</evidence>
<dbReference type="GO" id="GO:0009245">
    <property type="term" value="P:lipid A biosynthetic process"/>
    <property type="evidence" value="ECO:0007669"/>
    <property type="project" value="TreeGrafter"/>
</dbReference>
<dbReference type="Gene3D" id="3.40.50.11720">
    <property type="entry name" value="3-Deoxy-D-manno-octulosonic-acid transferase, N-terminal domain"/>
    <property type="match status" value="1"/>
</dbReference>
<dbReference type="AlphaFoldDB" id="A0A1I7J6R5"/>
<dbReference type="GO" id="GO:0009244">
    <property type="term" value="P:lipopolysaccharide core region biosynthetic process"/>
    <property type="evidence" value="ECO:0007669"/>
    <property type="project" value="UniProtKB-UniRule"/>
</dbReference>
<evidence type="ECO:0000256" key="7">
    <source>
        <dbReference type="PIRSR" id="PIRSR639901-1"/>
    </source>
</evidence>
<keyword evidence="8" id="KW-1003">Cell membrane</keyword>
<evidence type="ECO:0000256" key="3">
    <source>
        <dbReference type="ARBA" id="ARBA00019077"/>
    </source>
</evidence>
<dbReference type="InterPro" id="IPR038107">
    <property type="entry name" value="Glycos_transf_N_sf"/>
</dbReference>
<keyword evidence="8" id="KW-0472">Membrane</keyword>
<comment type="subcellular location">
    <subcellularLocation>
        <location evidence="8">Cell membrane</location>
    </subcellularLocation>
</comment>
<dbReference type="Proteomes" id="UP000182491">
    <property type="component" value="Unassembled WGS sequence"/>
</dbReference>
<sequence length="452" mass="51035">MYKDVLQQVVWGNSKNLYSPSTNLYICSHNQTTPYLPKLLYDIGLKAYETGMALAAPFNQKAKLMRQGRERQFDKLREALQINKEPLVWFHCASLGEFEQGRPVMEAFREASPKYKILLTFFSPSGYEVRKNYPGANYIFYLPLDSASNARQFLDIVQPKLAVFVKYEFWHYYLLELQQRQIPILSISAIFRQEQVFFKPYGAFYRNILQRFTHIYTQNKSSLELLQRINISHASIAGDTRFDRVLQTAASVKTIPKVEAFAAGQLVFMVGSSWPVDIDVLLPLIQKYSASIKFIIAPHEVNAASINTVMKTVGAGAIRFSEASEASVARYGVLVIDNIGMLSSLYSYGTYAYIGGAFGKGLHNTLEAAVFGLPLFFGPSYGKFQEAKDLVELGCAFPVNSSEELLKAFEEVHETPGLRQSITIKEKTYVQEQAGATTRIMADITRLLNEAR</sequence>
<dbReference type="Gene3D" id="3.40.50.2000">
    <property type="entry name" value="Glycogen Phosphorylase B"/>
    <property type="match status" value="1"/>
</dbReference>
<dbReference type="STRING" id="388950.GCA_001611675_02517"/>
<dbReference type="GO" id="GO:0043842">
    <property type="term" value="F:Kdo transferase activity"/>
    <property type="evidence" value="ECO:0007669"/>
    <property type="project" value="UniProtKB-EC"/>
</dbReference>
<reference evidence="11" key="1">
    <citation type="submission" date="2016-10" db="EMBL/GenBank/DDBJ databases">
        <authorList>
            <person name="Varghese N."/>
        </authorList>
    </citation>
    <scope>NUCLEOTIDE SEQUENCE [LARGE SCALE GENOMIC DNA]</scope>
    <source>
        <strain evidence="11">DSM 18820</strain>
    </source>
</reference>
<evidence type="ECO:0000256" key="6">
    <source>
        <dbReference type="ARBA" id="ARBA00049183"/>
    </source>
</evidence>
<dbReference type="PANTHER" id="PTHR42755:SF1">
    <property type="entry name" value="3-DEOXY-D-MANNO-OCTULOSONIC ACID TRANSFERASE, MITOCHONDRIAL-RELATED"/>
    <property type="match status" value="1"/>
</dbReference>
<evidence type="ECO:0000256" key="2">
    <source>
        <dbReference type="ARBA" id="ARBA00012621"/>
    </source>
</evidence>
<keyword evidence="11" id="KW-1185">Reference proteome</keyword>
<protein>
    <recommendedName>
        <fullName evidence="3 8">3-deoxy-D-manno-octulosonic acid transferase</fullName>
        <shortName evidence="8">Kdo transferase</shortName>
        <ecNumber evidence="2 8">2.4.99.12</ecNumber>
    </recommendedName>
    <alternativeName>
        <fullName evidence="5 8">Lipid IV(A) 3-deoxy-D-manno-octulosonic acid transferase</fullName>
    </alternativeName>
</protein>
<dbReference type="OrthoDB" id="9789797at2"/>
<keyword evidence="8" id="KW-0448">Lipopolysaccharide biosynthesis</keyword>